<dbReference type="Pfam" id="PF03478">
    <property type="entry name" value="Beta-prop_KIB1-4"/>
    <property type="match status" value="1"/>
</dbReference>
<dbReference type="Pfam" id="PF12937">
    <property type="entry name" value="F-box-like"/>
    <property type="match status" value="1"/>
</dbReference>
<gene>
    <name evidence="3" type="ORF">HU200_058733</name>
</gene>
<dbReference type="SUPFAM" id="SSF81383">
    <property type="entry name" value="F-box domain"/>
    <property type="match status" value="1"/>
</dbReference>
<accession>A0A835A980</accession>
<sequence length="344" mass="38053">MAAALPSSWEELPPELLGLVLHRLPSLGDRVRLRAVCRPWRAGALVQRQQEKPLPPPLPYRAVDDLAFLVHDDGGCSLVNPLSGFTLDLPELAPAVHRAIDGMRTYYNHSHIRKAHVKAILSSPVESTPDPLVAVLILEGFSVVISACKQHKAINVRMSPGRNPGLPAKIHDIAFFQEKLYALTGREGLYAVELRAGSLGGPDLSSGGFHRCITEDPDQLPIYDPREHQIYTVEPEMTLNTWVPGRWMKVDSLGGHAIFLGSECTKSVLASQCAGGVQEDCVYFMHRIFDNPAKEFLGPCVDPLADSGVYNVRDGRITPLLPEGVMVELRRKRQYLTWFFPVDA</sequence>
<evidence type="ECO:0000259" key="1">
    <source>
        <dbReference type="Pfam" id="PF03478"/>
    </source>
</evidence>
<evidence type="ECO:0000313" key="4">
    <source>
        <dbReference type="Proteomes" id="UP000636709"/>
    </source>
</evidence>
<dbReference type="OrthoDB" id="694183at2759"/>
<keyword evidence="4" id="KW-1185">Reference proteome</keyword>
<dbReference type="Gene3D" id="1.20.1280.50">
    <property type="match status" value="1"/>
</dbReference>
<organism evidence="3 4">
    <name type="scientific">Digitaria exilis</name>
    <dbReference type="NCBI Taxonomy" id="1010633"/>
    <lineage>
        <taxon>Eukaryota</taxon>
        <taxon>Viridiplantae</taxon>
        <taxon>Streptophyta</taxon>
        <taxon>Embryophyta</taxon>
        <taxon>Tracheophyta</taxon>
        <taxon>Spermatophyta</taxon>
        <taxon>Magnoliopsida</taxon>
        <taxon>Liliopsida</taxon>
        <taxon>Poales</taxon>
        <taxon>Poaceae</taxon>
        <taxon>PACMAD clade</taxon>
        <taxon>Panicoideae</taxon>
        <taxon>Panicodae</taxon>
        <taxon>Paniceae</taxon>
        <taxon>Anthephorinae</taxon>
        <taxon>Digitaria</taxon>
    </lineage>
</organism>
<dbReference type="EMBL" id="JACEFO010002475">
    <property type="protein sequence ID" value="KAF8659090.1"/>
    <property type="molecule type" value="Genomic_DNA"/>
</dbReference>
<comment type="caution">
    <text evidence="3">The sequence shown here is derived from an EMBL/GenBank/DDBJ whole genome shotgun (WGS) entry which is preliminary data.</text>
</comment>
<dbReference type="AlphaFoldDB" id="A0A835A980"/>
<dbReference type="PANTHER" id="PTHR33110">
    <property type="entry name" value="F-BOX/KELCH-REPEAT PROTEIN-RELATED"/>
    <property type="match status" value="1"/>
</dbReference>
<dbReference type="Proteomes" id="UP000636709">
    <property type="component" value="Unassembled WGS sequence"/>
</dbReference>
<dbReference type="PANTHER" id="PTHR33110:SF143">
    <property type="entry name" value="F-BOX DOMAIN CONTAINING PROTEIN, EXPRESSED"/>
    <property type="match status" value="1"/>
</dbReference>
<feature type="domain" description="F-box" evidence="2">
    <location>
        <begin position="9"/>
        <end position="42"/>
    </location>
</feature>
<reference evidence="3" key="1">
    <citation type="submission" date="2020-07" db="EMBL/GenBank/DDBJ databases">
        <title>Genome sequence and genetic diversity analysis of an under-domesticated orphan crop, white fonio (Digitaria exilis).</title>
        <authorList>
            <person name="Bennetzen J.L."/>
            <person name="Chen S."/>
            <person name="Ma X."/>
            <person name="Wang X."/>
            <person name="Yssel A.E.J."/>
            <person name="Chaluvadi S.R."/>
            <person name="Johnson M."/>
            <person name="Gangashetty P."/>
            <person name="Hamidou F."/>
            <person name="Sanogo M.D."/>
            <person name="Zwaenepoel A."/>
            <person name="Wallace J."/>
            <person name="Van De Peer Y."/>
            <person name="Van Deynze A."/>
        </authorList>
    </citation>
    <scope>NUCLEOTIDE SEQUENCE</scope>
    <source>
        <tissue evidence="3">Leaves</tissue>
    </source>
</reference>
<dbReference type="InterPro" id="IPR036047">
    <property type="entry name" value="F-box-like_dom_sf"/>
</dbReference>
<proteinExistence type="predicted"/>
<evidence type="ECO:0000313" key="3">
    <source>
        <dbReference type="EMBL" id="KAF8659090.1"/>
    </source>
</evidence>
<evidence type="ECO:0000259" key="2">
    <source>
        <dbReference type="Pfam" id="PF12937"/>
    </source>
</evidence>
<feature type="domain" description="KIB1-4 beta-propeller" evidence="1">
    <location>
        <begin position="69"/>
        <end position="311"/>
    </location>
</feature>
<evidence type="ECO:0008006" key="5">
    <source>
        <dbReference type="Google" id="ProtNLM"/>
    </source>
</evidence>
<dbReference type="InterPro" id="IPR005174">
    <property type="entry name" value="KIB1-4_b-propeller"/>
</dbReference>
<protein>
    <recommendedName>
        <fullName evidence="5">DUF295 domain-containing protein</fullName>
    </recommendedName>
</protein>
<name>A0A835A980_9POAL</name>
<dbReference type="InterPro" id="IPR001810">
    <property type="entry name" value="F-box_dom"/>
</dbReference>